<dbReference type="Pfam" id="PF20232">
    <property type="entry name" value="T6SS_FHA_C"/>
    <property type="match status" value="1"/>
</dbReference>
<gene>
    <name evidence="3" type="ORF">SAMN02927914_06645</name>
</gene>
<feature type="region of interest" description="Disordered" evidence="1">
    <location>
        <begin position="161"/>
        <end position="182"/>
    </location>
</feature>
<dbReference type="AlphaFoldDB" id="A0A1G5ZXW3"/>
<dbReference type="Proteomes" id="UP000198588">
    <property type="component" value="Unassembled WGS sequence"/>
</dbReference>
<dbReference type="InterPro" id="IPR046883">
    <property type="entry name" value="T6SS_FHA_C"/>
</dbReference>
<name>A0A1G5ZXW3_9HYPH</name>
<dbReference type="EMBL" id="FMXM01000050">
    <property type="protein sequence ID" value="SDA99619.1"/>
    <property type="molecule type" value="Genomic_DNA"/>
</dbReference>
<evidence type="ECO:0000256" key="1">
    <source>
        <dbReference type="SAM" id="MobiDB-lite"/>
    </source>
</evidence>
<protein>
    <submittedName>
        <fullName evidence="3">FHA domain protein</fullName>
    </submittedName>
</protein>
<evidence type="ECO:0000313" key="4">
    <source>
        <dbReference type="Proteomes" id="UP000198588"/>
    </source>
</evidence>
<accession>A0A1G5ZXW3</accession>
<reference evidence="3 4" key="1">
    <citation type="submission" date="2016-10" db="EMBL/GenBank/DDBJ databases">
        <authorList>
            <person name="de Groot N.N."/>
        </authorList>
    </citation>
    <scope>NUCLEOTIDE SEQUENCE [LARGE SCALE GENOMIC DNA]</scope>
    <source>
        <strain evidence="3 4">CGMCC 1.12097</strain>
    </source>
</reference>
<organism evidence="3 4">
    <name type="scientific">Mesorhizobium qingshengii</name>
    <dbReference type="NCBI Taxonomy" id="1165689"/>
    <lineage>
        <taxon>Bacteria</taxon>
        <taxon>Pseudomonadati</taxon>
        <taxon>Pseudomonadota</taxon>
        <taxon>Alphaproteobacteria</taxon>
        <taxon>Hyphomicrobiales</taxon>
        <taxon>Phyllobacteriaceae</taxon>
        <taxon>Mesorhizobium</taxon>
    </lineage>
</organism>
<evidence type="ECO:0000313" key="3">
    <source>
        <dbReference type="EMBL" id="SDA99619.1"/>
    </source>
</evidence>
<proteinExistence type="predicted"/>
<evidence type="ECO:0000259" key="2">
    <source>
        <dbReference type="Pfam" id="PF20232"/>
    </source>
</evidence>
<dbReference type="STRING" id="1165689.SAMN02927914_06645"/>
<sequence length="394" mass="42163">MLIEPNGNGTSLNDGAKPLPSDLPVILEAGDIVRIGGYMIKVDVASMEDSAEGEPRTLGALEASDLLGVVEMAPAMSVGKTTRLSFVESFDRDFPPSSFLDAEQDLSPATAGAWQMDSYPDRIPDQCGIFVQPLSCVEIIPEEWDLATELSAEQAARIGPSFTSVNKDPPVETGLAPSPPAPEQLSHPIVAGQTESGGQNHAAIAAFLTACGLSLADLGQADISTIMDRAGRMLLNSFVGLSSTVSACQHARHESGHQCTSTAQPIENTLKLMLNAKDALRRALCTDIPRLLNGDVAVEQAPADITAHEGPMLTALHKALPSARERLCPKAIEASIVRSRKLWLGSRKARLWDEYCRVFNAVVSDIETETLQSVESSFSLRVVRTSLACTRHKP</sequence>
<feature type="domain" description="Type VI secretion system FHA" evidence="2">
    <location>
        <begin position="210"/>
        <end position="378"/>
    </location>
</feature>